<dbReference type="Proteomes" id="UP001056778">
    <property type="component" value="Chromosome 8"/>
</dbReference>
<name>A0ACB9SNC3_HOLOL</name>
<organism evidence="1 2">
    <name type="scientific">Holotrichia oblita</name>
    <name type="common">Chafer beetle</name>
    <dbReference type="NCBI Taxonomy" id="644536"/>
    <lineage>
        <taxon>Eukaryota</taxon>
        <taxon>Metazoa</taxon>
        <taxon>Ecdysozoa</taxon>
        <taxon>Arthropoda</taxon>
        <taxon>Hexapoda</taxon>
        <taxon>Insecta</taxon>
        <taxon>Pterygota</taxon>
        <taxon>Neoptera</taxon>
        <taxon>Endopterygota</taxon>
        <taxon>Coleoptera</taxon>
        <taxon>Polyphaga</taxon>
        <taxon>Scarabaeiformia</taxon>
        <taxon>Scarabaeidae</taxon>
        <taxon>Melolonthinae</taxon>
        <taxon>Holotrichia</taxon>
    </lineage>
</organism>
<comment type="caution">
    <text evidence="1">The sequence shown here is derived from an EMBL/GenBank/DDBJ whole genome shotgun (WGS) entry which is preliminary data.</text>
</comment>
<proteinExistence type="predicted"/>
<evidence type="ECO:0000313" key="2">
    <source>
        <dbReference type="Proteomes" id="UP001056778"/>
    </source>
</evidence>
<evidence type="ECO:0000313" key="1">
    <source>
        <dbReference type="EMBL" id="KAI4456823.1"/>
    </source>
</evidence>
<accession>A0ACB9SNC3</accession>
<dbReference type="EMBL" id="CM043022">
    <property type="protein sequence ID" value="KAI4456823.1"/>
    <property type="molecule type" value="Genomic_DNA"/>
</dbReference>
<protein>
    <submittedName>
        <fullName evidence="1">Zinc finger fyve/phd-type</fullName>
    </submittedName>
</protein>
<gene>
    <name evidence="1" type="ORF">MML48_8g00020362</name>
</gene>
<sequence length="236" mass="26822">MNEECGKCTAKIKQNETVIARSGTCKLQYHIRCVDLSSKDFQTLASLTNVKWFCNNCLLLFDKYMDLKNNIDVIASTVKIEMNKIYTAVKSKQSDLETPRRSFAEVAGNTIIIKPKAKQDTKTTRSDITKKLNPAELELGITRVRSIREGGLAITCKTEEDTGKIRKEITKKLKNYTVSSRQPRKPCIKILDIAEEIEDEMLIMNITKQNLSVLHEGSDIRVKTIKKMKKNLYGNS</sequence>
<reference evidence="1" key="1">
    <citation type="submission" date="2022-04" db="EMBL/GenBank/DDBJ databases">
        <title>Chromosome-scale genome assembly of Holotrichia oblita Faldermann.</title>
        <authorList>
            <person name="Rongchong L."/>
        </authorList>
    </citation>
    <scope>NUCLEOTIDE SEQUENCE</scope>
    <source>
        <strain evidence="1">81SQS9</strain>
    </source>
</reference>
<keyword evidence="2" id="KW-1185">Reference proteome</keyword>